<dbReference type="Pfam" id="PF03797">
    <property type="entry name" value="Autotransporter"/>
    <property type="match status" value="1"/>
</dbReference>
<dbReference type="SUPFAM" id="SSF103515">
    <property type="entry name" value="Autotransporter"/>
    <property type="match status" value="1"/>
</dbReference>
<evidence type="ECO:0000313" key="3">
    <source>
        <dbReference type="EMBL" id="KEQ13009.1"/>
    </source>
</evidence>
<dbReference type="Gene3D" id="2.40.128.130">
    <property type="entry name" value="Autotransporter beta-domain"/>
    <property type="match status" value="1"/>
</dbReference>
<dbReference type="PROSITE" id="PS51208">
    <property type="entry name" value="AUTOTRANSPORTER"/>
    <property type="match status" value="1"/>
</dbReference>
<name>A0A081N3I6_9GAMM</name>
<dbReference type="RefSeq" id="WP_034878493.1">
    <property type="nucleotide sequence ID" value="NZ_JOKG01000004.1"/>
</dbReference>
<dbReference type="InterPro" id="IPR005546">
    <property type="entry name" value="Autotransporte_beta"/>
</dbReference>
<dbReference type="SMART" id="SM00869">
    <property type="entry name" value="Autotransporter"/>
    <property type="match status" value="1"/>
</dbReference>
<comment type="caution">
    <text evidence="3">The sequence shown here is derived from an EMBL/GenBank/DDBJ whole genome shotgun (WGS) entry which is preliminary data.</text>
</comment>
<proteinExistence type="predicted"/>
<accession>A0A081N3I6</accession>
<keyword evidence="4" id="KW-1185">Reference proteome</keyword>
<gene>
    <name evidence="3" type="ORF">GZ77_21565</name>
</gene>
<dbReference type="Proteomes" id="UP000028006">
    <property type="component" value="Unassembled WGS sequence"/>
</dbReference>
<sequence>MKTRINIQWLTAVLVVALLHGCGSGGGGGGSRSSGTGVKVTPKGVSIERTESHKHSRNEHEGRYKGLIPSSITDESFQSRVPFNSGKLDSVRQNNLKSAYDQAIRDYKAYAKQDSPRLHDLVVARYYSLKNHQQPPKGLKVTLDDSSYDTMLKAVEDVAAECRAGKVGKQIDPNFIRGQGYLTRTADEFWRNHTKSVTQIRRMNELLKEGVELGDDAPMVADINNSQGLFTGLENNHWYVYGQAYVFRGHWEPEAGLKQKYKGEGAEFGAFRFMDNGFLLGGMLGLQKVRMEADFGGSGSMDSDARIYRVGPFASWSNDRLTIDSMLTYGWVSLDTQRRDLLSNRWKASPKGSEWAAHLQASYRIPLDHWAMGLSLIPEAYAGYRLGTIEKHTEKSDDLRHSVTESKHKGLTTRLGTGVGYVFPDLSQPTDVMFKLGVQKTHGWEKREKSSSSMWAKTPKAESRDTALYYSLGVNRQFGADLDKMIGLEYTGTSGKKSGSDALIFSYRQAF</sequence>
<organism evidence="3 4">
    <name type="scientific">Endozoicomonas montiporae</name>
    <dbReference type="NCBI Taxonomy" id="1027273"/>
    <lineage>
        <taxon>Bacteria</taxon>
        <taxon>Pseudomonadati</taxon>
        <taxon>Pseudomonadota</taxon>
        <taxon>Gammaproteobacteria</taxon>
        <taxon>Oceanospirillales</taxon>
        <taxon>Endozoicomonadaceae</taxon>
        <taxon>Endozoicomonas</taxon>
    </lineage>
</organism>
<dbReference type="EMBL" id="JOKG01000004">
    <property type="protein sequence ID" value="KEQ13009.1"/>
    <property type="molecule type" value="Genomic_DNA"/>
</dbReference>
<evidence type="ECO:0000259" key="2">
    <source>
        <dbReference type="PROSITE" id="PS51208"/>
    </source>
</evidence>
<feature type="domain" description="Autotransporter" evidence="2">
    <location>
        <begin position="233"/>
        <end position="511"/>
    </location>
</feature>
<feature type="compositionally biased region" description="Basic and acidic residues" evidence="1">
    <location>
        <begin position="46"/>
        <end position="61"/>
    </location>
</feature>
<dbReference type="InterPro" id="IPR036709">
    <property type="entry name" value="Autotransporte_beta_dom_sf"/>
</dbReference>
<feature type="region of interest" description="Disordered" evidence="1">
    <location>
        <begin position="26"/>
        <end position="61"/>
    </location>
</feature>
<evidence type="ECO:0000313" key="4">
    <source>
        <dbReference type="Proteomes" id="UP000028006"/>
    </source>
</evidence>
<dbReference type="AlphaFoldDB" id="A0A081N3I6"/>
<dbReference type="eggNOG" id="COG4625">
    <property type="taxonomic scope" value="Bacteria"/>
</dbReference>
<protein>
    <recommendedName>
        <fullName evidence="2">Autotransporter domain-containing protein</fullName>
    </recommendedName>
</protein>
<reference evidence="3 4" key="1">
    <citation type="submission" date="2014-06" db="EMBL/GenBank/DDBJ databases">
        <title>Whole Genome Sequences of Three Symbiotic Endozoicomonas Bacteria.</title>
        <authorList>
            <person name="Neave M.J."/>
            <person name="Apprill A."/>
            <person name="Voolstra C.R."/>
        </authorList>
    </citation>
    <scope>NUCLEOTIDE SEQUENCE [LARGE SCALE GENOMIC DNA]</scope>
    <source>
        <strain evidence="3 4">LMG 24815</strain>
    </source>
</reference>
<evidence type="ECO:0000256" key="1">
    <source>
        <dbReference type="SAM" id="MobiDB-lite"/>
    </source>
</evidence>